<sequence length="255" mass="27472">MRYKFGWVITDCVVVVLYTCHDYVSLWVPLVNRCGRKTQIGVEIAFESGEGVVGVHPTEIRTSISPSLAVELNTTSALANYATKAGFDTINCNSLLSAMSEGDVQGNVKTIHFGRSDGRHLVTVGGAPGELLRTAMPTVSMCYESLSDPISTSLRCVVQAVTAAGVASSKTPLATVACGCCRHVLLRSYPRTSIRGSVHAFTWKESRNPFWKKKSISPTRDQNLYLPIIGSLVYCKSSALDHAATKVGSWAVPNG</sequence>
<evidence type="ECO:0000313" key="2">
    <source>
        <dbReference type="Proteomes" id="UP001153148"/>
    </source>
</evidence>
<dbReference type="EMBL" id="CAJPIN010003266">
    <property type="protein sequence ID" value="CAG2056031.1"/>
    <property type="molecule type" value="Genomic_DNA"/>
</dbReference>
<dbReference type="Proteomes" id="UP001153148">
    <property type="component" value="Unassembled WGS sequence"/>
</dbReference>
<gene>
    <name evidence="1" type="ORF">TPAB3V08_LOCUS3028</name>
</gene>
<comment type="caution">
    <text evidence="1">The sequence shown here is derived from an EMBL/GenBank/DDBJ whole genome shotgun (WGS) entry which is preliminary data.</text>
</comment>
<accession>A0ABN7NJK9</accession>
<name>A0ABN7NJK9_TIMPD</name>
<evidence type="ECO:0000313" key="1">
    <source>
        <dbReference type="EMBL" id="CAG2056031.1"/>
    </source>
</evidence>
<keyword evidence="2" id="KW-1185">Reference proteome</keyword>
<protein>
    <submittedName>
        <fullName evidence="1">Uncharacterized protein</fullName>
    </submittedName>
</protein>
<reference evidence="1" key="1">
    <citation type="submission" date="2021-03" db="EMBL/GenBank/DDBJ databases">
        <authorList>
            <person name="Tran Van P."/>
        </authorList>
    </citation>
    <scope>NUCLEOTIDE SEQUENCE</scope>
</reference>
<organism evidence="1 2">
    <name type="scientific">Timema podura</name>
    <name type="common">Walking stick</name>
    <dbReference type="NCBI Taxonomy" id="61482"/>
    <lineage>
        <taxon>Eukaryota</taxon>
        <taxon>Metazoa</taxon>
        <taxon>Ecdysozoa</taxon>
        <taxon>Arthropoda</taxon>
        <taxon>Hexapoda</taxon>
        <taxon>Insecta</taxon>
        <taxon>Pterygota</taxon>
        <taxon>Neoptera</taxon>
        <taxon>Polyneoptera</taxon>
        <taxon>Phasmatodea</taxon>
        <taxon>Timematodea</taxon>
        <taxon>Timematoidea</taxon>
        <taxon>Timematidae</taxon>
        <taxon>Timema</taxon>
    </lineage>
</organism>
<proteinExistence type="predicted"/>